<evidence type="ECO:0000313" key="1">
    <source>
        <dbReference type="EMBL" id="KAF7684186.1"/>
    </source>
</evidence>
<evidence type="ECO:0000313" key="2">
    <source>
        <dbReference type="Proteomes" id="UP001516464"/>
    </source>
</evidence>
<keyword evidence="2" id="KW-1185">Reference proteome</keyword>
<dbReference type="InterPro" id="IPR015943">
    <property type="entry name" value="WD40/YVTN_repeat-like_dom_sf"/>
</dbReference>
<dbReference type="InterPro" id="IPR036322">
    <property type="entry name" value="WD40_repeat_dom_sf"/>
</dbReference>
<accession>A0ABQ7I1B7</accession>
<organism evidence="1 2">
    <name type="scientific">Astathelohania contejeani</name>
    <dbReference type="NCBI Taxonomy" id="164912"/>
    <lineage>
        <taxon>Eukaryota</taxon>
        <taxon>Fungi</taxon>
        <taxon>Fungi incertae sedis</taxon>
        <taxon>Microsporidia</taxon>
        <taxon>Astathelohaniidae</taxon>
        <taxon>Astathelohania</taxon>
    </lineage>
</organism>
<dbReference type="Proteomes" id="UP001516464">
    <property type="component" value="Unassembled WGS sequence"/>
</dbReference>
<reference evidence="1 2" key="1">
    <citation type="submission" date="2019-01" db="EMBL/GenBank/DDBJ databases">
        <title>Genomes sequencing and comparative genomics of infectious freshwater microsporidia, Cucumispora dikerogammari and Thelohania contejeani.</title>
        <authorList>
            <person name="Cormier A."/>
            <person name="Giraud I."/>
            <person name="Wattier R."/>
            <person name="Teixeira M."/>
            <person name="Grandjean F."/>
            <person name="Rigaud T."/>
            <person name="Cordaux R."/>
        </authorList>
    </citation>
    <scope>NUCLEOTIDE SEQUENCE [LARGE SCALE GENOMIC DNA]</scope>
    <source>
        <strain evidence="1">T1</strain>
        <tissue evidence="1">Spores</tissue>
    </source>
</reference>
<dbReference type="SUPFAM" id="SSF50978">
    <property type="entry name" value="WD40 repeat-like"/>
    <property type="match status" value="1"/>
</dbReference>
<protein>
    <submittedName>
        <fullName evidence="1">Uncharacterized protein</fullName>
    </submittedName>
</protein>
<dbReference type="EMBL" id="SBIQ01000024">
    <property type="protein sequence ID" value="KAF7684186.1"/>
    <property type="molecule type" value="Genomic_DNA"/>
</dbReference>
<proteinExistence type="predicted"/>
<comment type="caution">
    <text evidence="1">The sequence shown here is derived from an EMBL/GenBank/DDBJ whole genome shotgun (WGS) entry which is preliminary data.</text>
</comment>
<name>A0ABQ7I1B7_9MICR</name>
<sequence length="567" mass="64758">MELNYFRLVNSSPAEIISLESNERHIFIFRKNGILDIYNTESLTYIFSLDLQHTPKFTCLTDDGKLLVSTTENIVLINTLNFEISVKNINASCIGYNKNGIYYTEGKRVYNDDKIVHKCNSEISAMLIGEMVVLGEESGGITVLSEGIVEFSLGPEKITSIVHIHNTVFGATTKKGSLITFDARFGTIIQKVKVRDSNLNACLFHNGVVYCTGLDSRLISYKLKDSKLYQSYQVDSHYAECMSITLSKGRIITGGRDGMIVVHWPEKTKFRFKRIYNRIGETVFGNKIFAINNAKSLDLYELKEVIENEVVKENNTIEDEVSCYGITMHAIPKSIYEKRDYKYLISLKPKNNILAHSINESHFSYSTVDCTKVYSTINGIKEIASLDASYQILMNDKYLIRITLKLMCIVYDLSDMSVINRFLVSEYDRFFVHGNCIVGNKIYNFLSGFVVEHGVQIVCGCGLDSENVLMANTQYEIRKVNINTGESYVLYDKIVLYDILGIIYYNSQVIYYDSESIVINNHTKYDLQRYICGLGLNKGELVLVQKLWDEIIEGMEGRYHKDKYKNK</sequence>
<gene>
    <name evidence="1" type="ORF">TCON_0617</name>
</gene>
<dbReference type="Gene3D" id="2.130.10.10">
    <property type="entry name" value="YVTN repeat-like/Quinoprotein amine dehydrogenase"/>
    <property type="match status" value="1"/>
</dbReference>